<dbReference type="AlphaFoldDB" id="A0A8H7NCI6"/>
<protein>
    <submittedName>
        <fullName evidence="1">Uncharacterized protein</fullName>
    </submittedName>
</protein>
<accession>A0A8H7NCI6</accession>
<evidence type="ECO:0000313" key="2">
    <source>
        <dbReference type="Proteomes" id="UP000616885"/>
    </source>
</evidence>
<organism evidence="1 2">
    <name type="scientific">Bionectria ochroleuca</name>
    <name type="common">Gliocladium roseum</name>
    <dbReference type="NCBI Taxonomy" id="29856"/>
    <lineage>
        <taxon>Eukaryota</taxon>
        <taxon>Fungi</taxon>
        <taxon>Dikarya</taxon>
        <taxon>Ascomycota</taxon>
        <taxon>Pezizomycotina</taxon>
        <taxon>Sordariomycetes</taxon>
        <taxon>Hypocreomycetidae</taxon>
        <taxon>Hypocreales</taxon>
        <taxon>Bionectriaceae</taxon>
        <taxon>Clonostachys</taxon>
    </lineage>
</organism>
<reference evidence="1" key="1">
    <citation type="submission" date="2020-10" db="EMBL/GenBank/DDBJ databases">
        <title>High-Quality Genome Resource of Clonostachys rosea strain S41 by Oxford Nanopore Long-Read Sequencing.</title>
        <authorList>
            <person name="Wang H."/>
        </authorList>
    </citation>
    <scope>NUCLEOTIDE SEQUENCE</scope>
    <source>
        <strain evidence="1">S41</strain>
    </source>
</reference>
<name>A0A8H7NCI6_BIOOC</name>
<proteinExistence type="predicted"/>
<gene>
    <name evidence="1" type="ORF">IM811_011886</name>
</gene>
<dbReference type="Proteomes" id="UP000616885">
    <property type="component" value="Unassembled WGS sequence"/>
</dbReference>
<dbReference type="EMBL" id="JADCTT010000004">
    <property type="protein sequence ID" value="KAF9753128.1"/>
    <property type="molecule type" value="Genomic_DNA"/>
</dbReference>
<sequence>MLSKNQKLPHDDTTTPFMYLTPNLSYIDHPRSCLPGFPDPIRQIESEFTHVTDLERFLMQECSFYGVICYGRNPTKEHQRQCAWSACGNSKQMAVSSRAGAPSANPAAKTSLSASMKVSKIADAIEKLGKKQRVCLLRDKVRFRGDVLKLRSGSWN</sequence>
<comment type="caution">
    <text evidence="1">The sequence shown here is derived from an EMBL/GenBank/DDBJ whole genome shotgun (WGS) entry which is preliminary data.</text>
</comment>
<evidence type="ECO:0000313" key="1">
    <source>
        <dbReference type="EMBL" id="KAF9753128.1"/>
    </source>
</evidence>